<feature type="active site" evidence="7">
    <location>
        <position position="366"/>
    </location>
</feature>
<dbReference type="SUPFAM" id="SSF81296">
    <property type="entry name" value="E set domains"/>
    <property type="match status" value="1"/>
</dbReference>
<dbReference type="PANTHER" id="PTHR11590:SF40">
    <property type="entry name" value="HEMOCYTE PROTEIN-GLUTAMINE GAMMA-GLUTAMYLTRANSFERASE-LIKE PROTEIN"/>
    <property type="match status" value="1"/>
</dbReference>
<dbReference type="EC" id="2.3.2.13" evidence="6"/>
<evidence type="ECO:0000256" key="6">
    <source>
        <dbReference type="ARBA" id="ARBA00024222"/>
    </source>
</evidence>
<reference evidence="10" key="1">
    <citation type="submission" date="2025-08" db="UniProtKB">
        <authorList>
            <consortium name="Ensembl"/>
        </authorList>
    </citation>
    <scope>IDENTIFICATION</scope>
</reference>
<feature type="domain" description="Transglutaminase-like" evidence="9">
    <location>
        <begin position="299"/>
        <end position="392"/>
    </location>
</feature>
<evidence type="ECO:0000256" key="3">
    <source>
        <dbReference type="ARBA" id="ARBA00022723"/>
    </source>
</evidence>
<name>A0A8C4NGW0_EPTBU</name>
<dbReference type="InterPro" id="IPR036985">
    <property type="entry name" value="Transglutaminase-like_sf"/>
</dbReference>
<organism evidence="10 11">
    <name type="scientific">Eptatretus burgeri</name>
    <name type="common">Inshore hagfish</name>
    <dbReference type="NCBI Taxonomy" id="7764"/>
    <lineage>
        <taxon>Eukaryota</taxon>
        <taxon>Metazoa</taxon>
        <taxon>Chordata</taxon>
        <taxon>Craniata</taxon>
        <taxon>Vertebrata</taxon>
        <taxon>Cyclostomata</taxon>
        <taxon>Myxini</taxon>
        <taxon>Myxiniformes</taxon>
        <taxon>Myxinidae</taxon>
        <taxon>Eptatretinae</taxon>
        <taxon>Eptatretus</taxon>
    </lineage>
</organism>
<dbReference type="Ensembl" id="ENSEBUT00000006968.1">
    <property type="protein sequence ID" value="ENSEBUP00000006512.1"/>
    <property type="gene ID" value="ENSEBUG00000004310.1"/>
</dbReference>
<dbReference type="PIRSF" id="PIRSF000459">
    <property type="entry name" value="TGM_EBP42"/>
    <property type="match status" value="1"/>
</dbReference>
<keyword evidence="11" id="KW-1185">Reference proteome</keyword>
<dbReference type="InterPro" id="IPR001102">
    <property type="entry name" value="Transglutaminase_N"/>
</dbReference>
<feature type="binding site" evidence="8">
    <location>
        <position position="429"/>
    </location>
    <ligand>
        <name>Ca(2+)</name>
        <dbReference type="ChEBI" id="CHEBI:29108"/>
    </ligand>
</feature>
<dbReference type="PROSITE" id="PS00547">
    <property type="entry name" value="TRANSGLUTAMINASES"/>
    <property type="match status" value="1"/>
</dbReference>
<dbReference type="InterPro" id="IPR013783">
    <property type="entry name" value="Ig-like_fold"/>
</dbReference>
<dbReference type="Proteomes" id="UP000694388">
    <property type="component" value="Unplaced"/>
</dbReference>
<evidence type="ECO:0000256" key="8">
    <source>
        <dbReference type="PIRSR" id="PIRSR000459-2"/>
    </source>
</evidence>
<accession>A0A8C4NGW0</accession>
<dbReference type="FunFam" id="2.60.40.10:FF:000090">
    <property type="entry name" value="Protein-glutamine gamma-glutamyltransferase 2"/>
    <property type="match status" value="1"/>
</dbReference>
<feature type="binding site" evidence="8">
    <location>
        <position position="483"/>
    </location>
    <ligand>
        <name>Ca(2+)</name>
        <dbReference type="ChEBI" id="CHEBI:29108"/>
    </ligand>
</feature>
<dbReference type="InterPro" id="IPR036238">
    <property type="entry name" value="Transglutaminase_C_sf"/>
</dbReference>
<feature type="binding site" evidence="8">
    <location>
        <position position="478"/>
    </location>
    <ligand>
        <name>Ca(2+)</name>
        <dbReference type="ChEBI" id="CHEBI:29108"/>
    </ligand>
</feature>
<dbReference type="InterPro" id="IPR002931">
    <property type="entry name" value="Transglutaminase-like"/>
</dbReference>
<dbReference type="InterPro" id="IPR014756">
    <property type="entry name" value="Ig_E-set"/>
</dbReference>
<dbReference type="InterPro" id="IPR008958">
    <property type="entry name" value="Transglutaminase_C"/>
</dbReference>
<dbReference type="Pfam" id="PF00927">
    <property type="entry name" value="Transglut_C"/>
    <property type="match status" value="2"/>
</dbReference>
<evidence type="ECO:0000256" key="5">
    <source>
        <dbReference type="ARBA" id="ARBA00023315"/>
    </source>
</evidence>
<keyword evidence="5" id="KW-0012">Acyltransferase</keyword>
<dbReference type="SMART" id="SM00460">
    <property type="entry name" value="TGc"/>
    <property type="match status" value="1"/>
</dbReference>
<keyword evidence="4 8" id="KW-0106">Calcium</keyword>
<dbReference type="InterPro" id="IPR038765">
    <property type="entry name" value="Papain-like_cys_pep_sf"/>
</dbReference>
<dbReference type="Gene3D" id="3.90.260.10">
    <property type="entry name" value="Transglutaminase-like"/>
    <property type="match status" value="1"/>
</dbReference>
<dbReference type="InterPro" id="IPR023608">
    <property type="entry name" value="Transglutaminase_animal"/>
</dbReference>
<dbReference type="SUPFAM" id="SSF49309">
    <property type="entry name" value="Transglutaminase, two C-terminal domains"/>
    <property type="match status" value="2"/>
</dbReference>
<dbReference type="PANTHER" id="PTHR11590">
    <property type="entry name" value="PROTEIN-GLUTAMINE GAMMA-GLUTAMYLTRANSFERASE"/>
    <property type="match status" value="1"/>
</dbReference>
<feature type="binding site" evidence="8">
    <location>
        <position position="431"/>
    </location>
    <ligand>
        <name>Ca(2+)</name>
        <dbReference type="ChEBI" id="CHEBI:29108"/>
    </ligand>
</feature>
<comment type="similarity">
    <text evidence="1">Belongs to the transglutaminase superfamily. Transglutaminase family.</text>
</comment>
<reference evidence="10" key="2">
    <citation type="submission" date="2025-09" db="UniProtKB">
        <authorList>
            <consortium name="Ensembl"/>
        </authorList>
    </citation>
    <scope>IDENTIFICATION</scope>
</reference>
<protein>
    <recommendedName>
        <fullName evidence="6">protein-glutamine gamma-glutamyltransferase</fullName>
        <ecNumber evidence="6">2.3.2.13</ecNumber>
    </recommendedName>
</protein>
<proteinExistence type="inferred from homology"/>
<dbReference type="AlphaFoldDB" id="A0A8C4NGW0"/>
<dbReference type="SUPFAM" id="SSF54001">
    <property type="entry name" value="Cysteine proteinases"/>
    <property type="match status" value="1"/>
</dbReference>
<dbReference type="OMA" id="GKIWVGP"/>
<dbReference type="GeneTree" id="ENSGT01050000244939"/>
<evidence type="ECO:0000256" key="7">
    <source>
        <dbReference type="PIRSR" id="PIRSR000459-1"/>
    </source>
</evidence>
<sequence length="717" mass="80924">MCEHREGIGRFHYKPYDLLHHKPVFSSPVCYRSPRQDESFAVSVMSADLLRQKNGVEHHTDEYEGPHDVVRRGQPFDLCLQLSRPFVPDEDSFSLRLTTGKRPHVNKGTDMLLELSSSLPPRSWGVCVKESNGRSVTLTLSSPSDCVVGRYELAVGGPGNAEQYGNPPATTHAYILFNPWCNDDQVYMDGEEEKKEYVLNELGFVYTGTKNNINSRTWNFGQFEEGVLQACFELLDRAKMPVTGRSNPISVTRVVSAMINSQDDSGVLVGNWSGDYEGGTSPIAWNGSVEILRQYYGTRRSVRYGQCWVFSAVVTTVMRCLGIPCRSISNFESAHDTDSSLTIDAYFDENDKPMENLNEDSIWNFHVWNDCWMERPDLPRGFGGWQAIDATPQETSIGMYRCGPTSLNAIKSGMVYLPYDTPFVFAEVNGDRIFWLWKEDGAMERLGVERHAVGHNISTKAVGLNRRQDITEQYKHPEGSEAERSAVNQACQHGSKATLLKSDSPSDIAVKVSTDEQAVLGSDFTVDVNLCNTSAKERQVNITVQVLVDYYTGVTKGECKLKRFFMKLKPKEDQTVHLPMLHSEYLHLVNELCTMTCYVTGRVLQTEQPITKRHSFRLREPELQILCPQRAHVGEDMSVTIEFINSLPKMLHSVELRVEGPGFQRQHIVKLGNLRPGEKLQWQEVFQPVRPGIRKLIGSLTCKQMVQVQGEAEVEVV</sequence>
<dbReference type="InterPro" id="IPR013808">
    <property type="entry name" value="Transglutaminase_AS"/>
</dbReference>
<dbReference type="FunFam" id="3.90.260.10:FF:000001">
    <property type="entry name" value="Protein-glutamine gamma-glutamyltransferase 2"/>
    <property type="match status" value="1"/>
</dbReference>
<keyword evidence="2" id="KW-0808">Transferase</keyword>
<dbReference type="InterPro" id="IPR050779">
    <property type="entry name" value="Transglutaminase"/>
</dbReference>
<keyword evidence="3 8" id="KW-0479">Metal-binding</keyword>
<dbReference type="GO" id="GO:0003810">
    <property type="term" value="F:protein-glutamine gamma-glutamyltransferase activity"/>
    <property type="evidence" value="ECO:0007669"/>
    <property type="project" value="UniProtKB-EC"/>
</dbReference>
<evidence type="ECO:0000256" key="2">
    <source>
        <dbReference type="ARBA" id="ARBA00022679"/>
    </source>
</evidence>
<evidence type="ECO:0000313" key="10">
    <source>
        <dbReference type="Ensembl" id="ENSEBUP00000006512.1"/>
    </source>
</evidence>
<dbReference type="Pfam" id="PF01841">
    <property type="entry name" value="Transglut_core"/>
    <property type="match status" value="1"/>
</dbReference>
<feature type="active site" evidence="7">
    <location>
        <position position="389"/>
    </location>
</feature>
<dbReference type="Pfam" id="PF00868">
    <property type="entry name" value="Transglut_N"/>
    <property type="match status" value="1"/>
</dbReference>
<evidence type="ECO:0000256" key="4">
    <source>
        <dbReference type="ARBA" id="ARBA00022837"/>
    </source>
</evidence>
<evidence type="ECO:0000313" key="11">
    <source>
        <dbReference type="Proteomes" id="UP000694388"/>
    </source>
</evidence>
<comment type="cofactor">
    <cofactor evidence="8">
        <name>Ca(2+)</name>
        <dbReference type="ChEBI" id="CHEBI:29108"/>
    </cofactor>
    <text evidence="8">Binds 1 Ca(2+) ion per subunit.</text>
</comment>
<evidence type="ECO:0000256" key="1">
    <source>
        <dbReference type="ARBA" id="ARBA00005968"/>
    </source>
</evidence>
<feature type="active site" evidence="7">
    <location>
        <position position="307"/>
    </location>
</feature>
<evidence type="ECO:0000259" key="9">
    <source>
        <dbReference type="SMART" id="SM00460"/>
    </source>
</evidence>
<dbReference type="Gene3D" id="2.60.40.10">
    <property type="entry name" value="Immunoglobulins"/>
    <property type="match status" value="3"/>
</dbReference>
<dbReference type="GO" id="GO:0046872">
    <property type="term" value="F:metal ion binding"/>
    <property type="evidence" value="ECO:0007669"/>
    <property type="project" value="UniProtKB-KW"/>
</dbReference>